<sequence>MLIVQLILTDNNVKRVLFLRLVSDEIHNKISVFNNFENQLHLHCNHLHKLLSVNDLAVNESDTNAGINAFNDPGDIDDISPVLDSETLCTVFIKLKQMYEGNCMNNSSVAVGENDVNSEFDQMSFINRPGQNDVTDNHDNVPGVTEDISPEFQRQRKCSFIYEFFHPHIQDCMNNSSVDRPYENGN</sequence>
<evidence type="ECO:0000313" key="1">
    <source>
        <dbReference type="Proteomes" id="UP000050790"/>
    </source>
</evidence>
<reference evidence="2" key="1">
    <citation type="submission" date="2023-11" db="UniProtKB">
        <authorList>
            <consortium name="WormBaseParasite"/>
        </authorList>
    </citation>
    <scope>IDENTIFICATION</scope>
</reference>
<dbReference type="Proteomes" id="UP000050790">
    <property type="component" value="Unassembled WGS sequence"/>
</dbReference>
<evidence type="ECO:0000313" key="2">
    <source>
        <dbReference type="WBParaSite" id="SMRG1_84550.1"/>
    </source>
</evidence>
<accession>A0AA85AHV0</accession>
<protein>
    <submittedName>
        <fullName evidence="2">Uncharacterized protein</fullName>
    </submittedName>
</protein>
<organism evidence="1 2">
    <name type="scientific">Schistosoma margrebowiei</name>
    <dbReference type="NCBI Taxonomy" id="48269"/>
    <lineage>
        <taxon>Eukaryota</taxon>
        <taxon>Metazoa</taxon>
        <taxon>Spiralia</taxon>
        <taxon>Lophotrochozoa</taxon>
        <taxon>Platyhelminthes</taxon>
        <taxon>Trematoda</taxon>
        <taxon>Digenea</taxon>
        <taxon>Strigeidida</taxon>
        <taxon>Schistosomatoidea</taxon>
        <taxon>Schistosomatidae</taxon>
        <taxon>Schistosoma</taxon>
    </lineage>
</organism>
<dbReference type="WBParaSite" id="SMRG1_84550.1">
    <property type="protein sequence ID" value="SMRG1_84550.1"/>
    <property type="gene ID" value="SMRG1_84550"/>
</dbReference>
<dbReference type="AlphaFoldDB" id="A0AA85AHV0"/>
<proteinExistence type="predicted"/>
<name>A0AA85AHV0_9TREM</name>